<protein>
    <recommendedName>
        <fullName evidence="8">Amino acid transporter transmembrane domain-containing protein</fullName>
    </recommendedName>
</protein>
<proteinExistence type="inferred from homology"/>
<feature type="transmembrane region" description="Helical" evidence="7">
    <location>
        <begin position="406"/>
        <end position="429"/>
    </location>
</feature>
<dbReference type="GO" id="GO:0015179">
    <property type="term" value="F:L-amino acid transmembrane transporter activity"/>
    <property type="evidence" value="ECO:0007669"/>
    <property type="project" value="TreeGrafter"/>
</dbReference>
<dbReference type="InterPro" id="IPR011990">
    <property type="entry name" value="TPR-like_helical_dom_sf"/>
</dbReference>
<accession>A0A9Q5I553</accession>
<dbReference type="EMBL" id="LNZH02000072">
    <property type="protein sequence ID" value="OCB91701.1"/>
    <property type="molecule type" value="Genomic_DNA"/>
</dbReference>
<dbReference type="PANTHER" id="PTHR22950">
    <property type="entry name" value="AMINO ACID TRANSPORTER"/>
    <property type="match status" value="1"/>
</dbReference>
<feature type="compositionally biased region" description="Polar residues" evidence="6">
    <location>
        <begin position="89"/>
        <end position="98"/>
    </location>
</feature>
<dbReference type="OrthoDB" id="1684102at2759"/>
<evidence type="ECO:0000256" key="2">
    <source>
        <dbReference type="ARBA" id="ARBA00008066"/>
    </source>
</evidence>
<gene>
    <name evidence="9" type="ORF">A7U60_g1053</name>
</gene>
<feature type="region of interest" description="Disordered" evidence="6">
    <location>
        <begin position="194"/>
        <end position="217"/>
    </location>
</feature>
<feature type="transmembrane region" description="Helical" evidence="7">
    <location>
        <begin position="515"/>
        <end position="535"/>
    </location>
</feature>
<evidence type="ECO:0000256" key="6">
    <source>
        <dbReference type="SAM" id="MobiDB-lite"/>
    </source>
</evidence>
<feature type="transmembrane region" description="Helical" evidence="7">
    <location>
        <begin position="660"/>
        <end position="681"/>
    </location>
</feature>
<keyword evidence="5 7" id="KW-0472">Membrane</keyword>
<dbReference type="Gene3D" id="1.20.1740.10">
    <property type="entry name" value="Amino acid/polyamine transporter I"/>
    <property type="match status" value="1"/>
</dbReference>
<feature type="transmembrane region" description="Helical" evidence="7">
    <location>
        <begin position="693"/>
        <end position="711"/>
    </location>
</feature>
<evidence type="ECO:0000256" key="7">
    <source>
        <dbReference type="SAM" id="Phobius"/>
    </source>
</evidence>
<dbReference type="SUPFAM" id="SSF81901">
    <property type="entry name" value="HCP-like"/>
    <property type="match status" value="1"/>
</dbReference>
<dbReference type="Gene3D" id="1.25.40.10">
    <property type="entry name" value="Tetratricopeptide repeat domain"/>
    <property type="match status" value="2"/>
</dbReference>
<reference evidence="9" key="1">
    <citation type="submission" date="2016-06" db="EMBL/GenBank/DDBJ databases">
        <title>Draft Genome sequence of the fungus Inonotus baumii.</title>
        <authorList>
            <person name="Zhu H."/>
            <person name="Lin W."/>
        </authorList>
    </citation>
    <scope>NUCLEOTIDE SEQUENCE</scope>
    <source>
        <strain evidence="9">821</strain>
    </source>
</reference>
<evidence type="ECO:0000313" key="10">
    <source>
        <dbReference type="Proteomes" id="UP000757232"/>
    </source>
</evidence>
<keyword evidence="3 7" id="KW-0812">Transmembrane</keyword>
<evidence type="ECO:0000256" key="4">
    <source>
        <dbReference type="ARBA" id="ARBA00022989"/>
    </source>
</evidence>
<organism evidence="9 10">
    <name type="scientific">Sanghuangporus baumii</name>
    <name type="common">Phellinus baumii</name>
    <dbReference type="NCBI Taxonomy" id="108892"/>
    <lineage>
        <taxon>Eukaryota</taxon>
        <taxon>Fungi</taxon>
        <taxon>Dikarya</taxon>
        <taxon>Basidiomycota</taxon>
        <taxon>Agaricomycotina</taxon>
        <taxon>Agaricomycetes</taxon>
        <taxon>Hymenochaetales</taxon>
        <taxon>Hymenochaetaceae</taxon>
        <taxon>Sanghuangporus</taxon>
    </lineage>
</organism>
<evidence type="ECO:0000259" key="8">
    <source>
        <dbReference type="Pfam" id="PF01490"/>
    </source>
</evidence>
<sequence length="1794" mass="196940">MSSNSSRPLDISSPRRNPDEFAPSSVQQTSGSPAFRSGTPTARLGVPRAGTPSTPPIANIPPWFGGDDSPASGGGLPASFSARSLRPRTPQTNGSDTPTGVPPGGSPASGRLNLDDVTDEEMARVLRRHLVPRRGADANTDETPAESSRHGSASASSTPKQIPQQKDSDSFPIPFDAPGGDITHPIYKWQADQQRQAARPRAASFHSPPPEPLHPSHTAFEHIREPGGFRRNYVLHRANQQGVEEPAVSNNFIEFLYLFGHFAGEDLEEDEEDEGDQEQALAAPSEYGRAPDVIKTTETAPLLGSRSMSKRSLSRARRAARRRSVGLDAHGDATVTQAILMLLKSFVGTGVLFLGKAFYNGGILFSSITMTVIALISLYSFLLLVKTKHVVPGSYGDIGGVLYGPWMRYSILSAVTLSQLGFVCAYTIFVSENLQAFALAVSHCLRLIPVQYFILMQLVIFLPLALIRNIAKLSSAALVADVFILAGLVYIFGSEIAIISSRGIAKVELFNPKDFPLLIGTAVFSFEGVGLVIPISDSMREPRKFPAILTGVMLFLVVLFGGGGVLAYLAFGSEVQTVVITNLNSESKLVQAVQLLYSLAILLSVPLQLFPAVRIMENGLFSRSGKGNPRVKWRKNFLRFVIVIGCALISWAGASDLDKFVALVGSFACVPLCYVYPAMLHYKACARSRRAKVADIALMIFGTLAAAYTTIQTIAHLRKAVLLLGTATIPLRVPKSHRGLALSGIAIIVMVQLTFADNLPGVEMLYAREQFVALSRKYARGSRGTLLTLHSKHGFLPFPPFARWWRMTVPTTSGCLAYSPPAPSDSSYGETCRTWTEQLQDVLKLCRGDDPLRFSFLHSFIHSLSLRFGQCGRDEDLDDLVSLRCSALEVLDLLPDEHADRAKTLTDDLEESIGLHRAALLLLPDRHLDCSKTVCDLADSLKTRFEHGGNKEDLDESITLHHTALSLPTDEHTDRSRILNDLTNSWKTRFERGGSAGDLDAAPRRGHSVPRCPVILFGESSLASLANALSSRFKLHGDKDDLNDCIALHHAALALKPVGYQDRFLSLNSLGLSLVDRFRREGGKPEDLDAAVALLRASVALCPEGHPDGLGPLTSLANSLLTRFDQSGNSDDLNGSITLNRRAVDLRPQDDPFRRGAMIDLANSLETRFNHSGSSEDLNESIALYRSAVALEVGRYPYRLAAMTNLASALISRFEIGGNVQDIDDSIALHRTVLSHASEEHSDHFFATINLAGCLLIRLKESGNEDDLKKSISLYRTAVTLLPENHSDYPSALSNLANGLSTSLTHGGNVEDFNESIALHRTALPLLPEGNFGRLAKLHNLACSLLTRFELKGSVNDLEEMFALFRSALLLCPETRPDYSLLIYNLSRSFYLRLEKEGSEEDFEECIRLLRRVVSHAHCRLSVRLKAAELWIRWARAHEHNTILNAYNIGPSAYSHRQTYTGHATRLPQTKRSAKAPASYAIEKGDLTQAVELLEYGRGLLWSQMRGFRTPLDRLAELNRPLAEKFKEVSSRLEALVTSSERPTGLGVDGDNGPMHGKIQNQESVDEIFASIQRLTGEQEAIINEIRKIPGFEDFLQAASFVALQEAASEGPIIVVNHSKFRCDAIIVTSRTDVPCSLVPLDEDWLMDAVKLCNDLLIARHDFKVHSFEYDDALRRAMKVLRERVVSKVVEKLEGLGVSKGSRIWWCPTFFLSLLPFHAAGPYEDRDGNTRYLLNNYMSSYAPTLKSLIITRTGLHDGSQKLLCVGDTRRNAVPSADSDVLTNVSLMSELLAKQ</sequence>
<feature type="transmembrane region" description="Helical" evidence="7">
    <location>
        <begin position="449"/>
        <end position="466"/>
    </location>
</feature>
<evidence type="ECO:0000256" key="5">
    <source>
        <dbReference type="ARBA" id="ARBA00023136"/>
    </source>
</evidence>
<feature type="region of interest" description="Disordered" evidence="6">
    <location>
        <begin position="1"/>
        <end position="174"/>
    </location>
</feature>
<dbReference type="PANTHER" id="PTHR22950:SF666">
    <property type="entry name" value="VACUOLAR AMINO ACID TRANSPORTER 4"/>
    <property type="match status" value="1"/>
</dbReference>
<comment type="similarity">
    <text evidence="2">Belongs to the amino acid/polyamine transporter 2 family.</text>
</comment>
<feature type="compositionally biased region" description="Low complexity" evidence="6">
    <location>
        <begin position="194"/>
        <end position="206"/>
    </location>
</feature>
<feature type="domain" description="Amino acid transporter transmembrane" evidence="8">
    <location>
        <begin position="333"/>
        <end position="714"/>
    </location>
</feature>
<dbReference type="GO" id="GO:0005774">
    <property type="term" value="C:vacuolar membrane"/>
    <property type="evidence" value="ECO:0007669"/>
    <property type="project" value="TreeGrafter"/>
</dbReference>
<feature type="transmembrane region" description="Helical" evidence="7">
    <location>
        <begin position="547"/>
        <end position="571"/>
    </location>
</feature>
<feature type="transmembrane region" description="Helical" evidence="7">
    <location>
        <begin position="363"/>
        <end position="385"/>
    </location>
</feature>
<dbReference type="Proteomes" id="UP000757232">
    <property type="component" value="Unassembled WGS sequence"/>
</dbReference>
<feature type="transmembrane region" description="Helical" evidence="7">
    <location>
        <begin position="637"/>
        <end position="654"/>
    </location>
</feature>
<evidence type="ECO:0000256" key="1">
    <source>
        <dbReference type="ARBA" id="ARBA00004141"/>
    </source>
</evidence>
<keyword evidence="10" id="KW-1185">Reference proteome</keyword>
<dbReference type="InterPro" id="IPR013057">
    <property type="entry name" value="AA_transpt_TM"/>
</dbReference>
<comment type="caution">
    <text evidence="9">The sequence shown here is derived from an EMBL/GenBank/DDBJ whole genome shotgun (WGS) entry which is preliminary data.</text>
</comment>
<keyword evidence="4 7" id="KW-1133">Transmembrane helix</keyword>
<evidence type="ECO:0000313" key="9">
    <source>
        <dbReference type="EMBL" id="OCB91701.1"/>
    </source>
</evidence>
<name>A0A9Q5I553_SANBA</name>
<comment type="subcellular location">
    <subcellularLocation>
        <location evidence="1">Membrane</location>
        <topology evidence="1">Multi-pass membrane protein</topology>
    </subcellularLocation>
</comment>
<evidence type="ECO:0000256" key="3">
    <source>
        <dbReference type="ARBA" id="ARBA00022692"/>
    </source>
</evidence>
<dbReference type="Pfam" id="PF01490">
    <property type="entry name" value="Aa_trans"/>
    <property type="match status" value="1"/>
</dbReference>
<feature type="transmembrane region" description="Helical" evidence="7">
    <location>
        <begin position="478"/>
        <end position="500"/>
    </location>
</feature>
<feature type="transmembrane region" description="Helical" evidence="7">
    <location>
        <begin position="591"/>
        <end position="616"/>
    </location>
</feature>